<dbReference type="InParanoid" id="A0A2H3ED13"/>
<dbReference type="EMBL" id="KZ293644">
    <property type="protein sequence ID" value="PBL04141.1"/>
    <property type="molecule type" value="Genomic_DNA"/>
</dbReference>
<accession>A0A2H3ED13</accession>
<name>A0A2H3ED13_ARMGA</name>
<keyword evidence="1" id="KW-1133">Transmembrane helix</keyword>
<evidence type="ECO:0000313" key="2">
    <source>
        <dbReference type="EMBL" id="PBL04141.1"/>
    </source>
</evidence>
<dbReference type="AlphaFoldDB" id="A0A2H3ED13"/>
<sequence>MSKDTEQRAHRDLDDSTKKRWKPFDLIFRSMAYHDRALNRYKNSSCNLLLYFDPVAEQQLMFLLQWLLKALQRAFFGHAGGRSPLKAIPSLWYLFRRVFRHFLCTRDDGAPDKLPWHMADQDLPRDVELAKYAKTPMVYGETDELVPDVACRGAAVPNDPRSFHDINPMSVGRSQNGLAVETGLKPLNRHPPLHGSRLSSITPPPIEGSLDSSAPVCSRLSQGISNTAYNSAADTYLNSSHAYLPHARPTSVQGRLSSDSAAVVVPLPPTATERDGQNQDGVPNSTLHDAYPYIRATAPEVLGLSSQNRPRKSYNPDGPPIAPLTTSFSLHGIPSGWSVDVHPQGLRYYVHEMMFHGSANTSSTLSVSLLRVFTDADIVVSEEWRVLSGFLDNIVSYMYTKGISLPPKVDLSLGLKLSQEGITAACRLFPACQEMTSNTIEEVKDFLLYCITETTETTSTARYGFALPELQQYLTIVTGIRSSHGSYSCPGSTIYTVAWIMERRSRIRYMLFYGEPGVDRGSDMVKRSHTPLIALLSPLLFFAPDVHCTALQAVWHNGVPKTEWSAFIQKLSAEWRELIINATVLLNANIAFLAIQSIDNFSVDKGRSPAQIASYISTIVSVGSISLGLLLLQRYRHKSRVYTTLQWEFLGIWEGGLGERHGLETLAIMYSLPWALLMWAMIFFLTAFCLMCFTASSLSVRMIVGSALLVIGILVFWYLTISRERYEQQWYMQAHALLVKAWNRLPQGPFIRLLAKFNMNWTKRMPWMSFNDVEMAPAGSHTNASLVNDELTERS</sequence>
<organism evidence="2 3">
    <name type="scientific">Armillaria gallica</name>
    <name type="common">Bulbous honey fungus</name>
    <name type="synonym">Armillaria bulbosa</name>
    <dbReference type="NCBI Taxonomy" id="47427"/>
    <lineage>
        <taxon>Eukaryota</taxon>
        <taxon>Fungi</taxon>
        <taxon>Dikarya</taxon>
        <taxon>Basidiomycota</taxon>
        <taxon>Agaricomycotina</taxon>
        <taxon>Agaricomycetes</taxon>
        <taxon>Agaricomycetidae</taxon>
        <taxon>Agaricales</taxon>
        <taxon>Marasmiineae</taxon>
        <taxon>Physalacriaceae</taxon>
        <taxon>Armillaria</taxon>
    </lineage>
</organism>
<evidence type="ECO:0000256" key="1">
    <source>
        <dbReference type="SAM" id="Phobius"/>
    </source>
</evidence>
<keyword evidence="1" id="KW-0472">Membrane</keyword>
<feature type="transmembrane region" description="Helical" evidence="1">
    <location>
        <begin position="578"/>
        <end position="598"/>
    </location>
</feature>
<feature type="transmembrane region" description="Helical" evidence="1">
    <location>
        <begin position="702"/>
        <end position="721"/>
    </location>
</feature>
<keyword evidence="3" id="KW-1185">Reference proteome</keyword>
<proteinExistence type="predicted"/>
<keyword evidence="1" id="KW-0812">Transmembrane</keyword>
<evidence type="ECO:0008006" key="4">
    <source>
        <dbReference type="Google" id="ProtNLM"/>
    </source>
</evidence>
<feature type="transmembrane region" description="Helical" evidence="1">
    <location>
        <begin position="610"/>
        <end position="632"/>
    </location>
</feature>
<reference evidence="3" key="1">
    <citation type="journal article" date="2017" name="Nat. Ecol. Evol.">
        <title>Genome expansion and lineage-specific genetic innovations in the forest pathogenic fungi Armillaria.</title>
        <authorList>
            <person name="Sipos G."/>
            <person name="Prasanna A.N."/>
            <person name="Walter M.C."/>
            <person name="O'Connor E."/>
            <person name="Balint B."/>
            <person name="Krizsan K."/>
            <person name="Kiss B."/>
            <person name="Hess J."/>
            <person name="Varga T."/>
            <person name="Slot J."/>
            <person name="Riley R."/>
            <person name="Boka B."/>
            <person name="Rigling D."/>
            <person name="Barry K."/>
            <person name="Lee J."/>
            <person name="Mihaltcheva S."/>
            <person name="LaButti K."/>
            <person name="Lipzen A."/>
            <person name="Waldron R."/>
            <person name="Moloney N.M."/>
            <person name="Sperisen C."/>
            <person name="Kredics L."/>
            <person name="Vagvoelgyi C."/>
            <person name="Patrignani A."/>
            <person name="Fitzpatrick D."/>
            <person name="Nagy I."/>
            <person name="Doyle S."/>
            <person name="Anderson J.B."/>
            <person name="Grigoriev I.V."/>
            <person name="Gueldener U."/>
            <person name="Muensterkoetter M."/>
            <person name="Nagy L.G."/>
        </authorList>
    </citation>
    <scope>NUCLEOTIDE SEQUENCE [LARGE SCALE GENOMIC DNA]</scope>
    <source>
        <strain evidence="3">Ar21-2</strain>
    </source>
</reference>
<dbReference type="OrthoDB" id="2657661at2759"/>
<evidence type="ECO:0000313" key="3">
    <source>
        <dbReference type="Proteomes" id="UP000217790"/>
    </source>
</evidence>
<dbReference type="Proteomes" id="UP000217790">
    <property type="component" value="Unassembled WGS sequence"/>
</dbReference>
<protein>
    <recommendedName>
        <fullName evidence="4">WW domain-containing protein</fullName>
    </recommendedName>
</protein>
<feature type="transmembrane region" description="Helical" evidence="1">
    <location>
        <begin position="676"/>
        <end position="696"/>
    </location>
</feature>
<gene>
    <name evidence="2" type="ORF">ARMGADRAFT_1070616</name>
</gene>